<organism evidence="1 2">
    <name type="scientific">Spirodela intermedia</name>
    <name type="common">Intermediate duckweed</name>
    <dbReference type="NCBI Taxonomy" id="51605"/>
    <lineage>
        <taxon>Eukaryota</taxon>
        <taxon>Viridiplantae</taxon>
        <taxon>Streptophyta</taxon>
        <taxon>Embryophyta</taxon>
        <taxon>Tracheophyta</taxon>
        <taxon>Spermatophyta</taxon>
        <taxon>Magnoliopsida</taxon>
        <taxon>Liliopsida</taxon>
        <taxon>Araceae</taxon>
        <taxon>Lemnoideae</taxon>
        <taxon>Spirodela</taxon>
    </lineage>
</organism>
<evidence type="ECO:0000313" key="2">
    <source>
        <dbReference type="Proteomes" id="UP001189122"/>
    </source>
</evidence>
<keyword evidence="2" id="KW-1185">Reference proteome</keyword>
<dbReference type="EMBL" id="CACRZD030000409">
    <property type="protein sequence ID" value="CAA6675812.1"/>
    <property type="molecule type" value="Genomic_DNA"/>
</dbReference>
<accession>A0ABN7ED24</accession>
<sequence>MLASLWSISPMTPPTPNAISSSSSPMIPSIPLSLHAWFAKFSSLLTTFGFASYIVDPTVLTKKTEGNLIILAIYINGIFVTESAEASISTIKTYLYSSSLSRSMPSTCFKR</sequence>
<protein>
    <submittedName>
        <fullName evidence="1">Uncharacterized protein</fullName>
    </submittedName>
</protein>
<gene>
    <name evidence="1" type="ORF">SI7747_UN022154</name>
</gene>
<proteinExistence type="predicted"/>
<evidence type="ECO:0000313" key="1">
    <source>
        <dbReference type="EMBL" id="CAA6675812.1"/>
    </source>
</evidence>
<comment type="caution">
    <text evidence="1">The sequence shown here is derived from an EMBL/GenBank/DDBJ whole genome shotgun (WGS) entry which is preliminary data.</text>
</comment>
<name>A0ABN7ED24_SPIIN</name>
<reference evidence="2" key="1">
    <citation type="journal article" date="2020" name="Sci. Rep.">
        <title>Chromosome-scale genome assembly for the duckweed Spirodela intermedia, integrating cytogenetic maps, PacBio and Oxford Nanopore libraries.</title>
        <authorList>
            <person name="Hoang P.T.N."/>
            <person name="Fiebig A."/>
            <person name="Novak P."/>
            <person name="Macas J."/>
            <person name="Cao H.X."/>
            <person name="Stepanenko A."/>
            <person name="Chen G."/>
            <person name="Borisjuk N."/>
            <person name="Scholz U."/>
            <person name="Schubert I."/>
        </authorList>
    </citation>
    <scope>NUCLEOTIDE SEQUENCE [LARGE SCALE GENOMIC DNA]</scope>
</reference>
<dbReference type="Proteomes" id="UP001189122">
    <property type="component" value="Unassembled WGS sequence"/>
</dbReference>